<keyword evidence="1" id="KW-0175">Coiled coil</keyword>
<protein>
    <submittedName>
        <fullName evidence="2">Uncharacterized protein</fullName>
    </submittedName>
</protein>
<proteinExistence type="predicted"/>
<name>A0A6V7XRG3_MELEN</name>
<accession>A0A6V7XRG3</accession>
<evidence type="ECO:0000313" key="3">
    <source>
        <dbReference type="Proteomes" id="UP000580250"/>
    </source>
</evidence>
<evidence type="ECO:0000256" key="1">
    <source>
        <dbReference type="SAM" id="Coils"/>
    </source>
</evidence>
<organism evidence="2 3">
    <name type="scientific">Meloidogyne enterolobii</name>
    <name type="common">Root-knot nematode worm</name>
    <name type="synonym">Meloidogyne mayaguensis</name>
    <dbReference type="NCBI Taxonomy" id="390850"/>
    <lineage>
        <taxon>Eukaryota</taxon>
        <taxon>Metazoa</taxon>
        <taxon>Ecdysozoa</taxon>
        <taxon>Nematoda</taxon>
        <taxon>Chromadorea</taxon>
        <taxon>Rhabditida</taxon>
        <taxon>Tylenchina</taxon>
        <taxon>Tylenchomorpha</taxon>
        <taxon>Tylenchoidea</taxon>
        <taxon>Meloidogynidae</taxon>
        <taxon>Meloidogyninae</taxon>
        <taxon>Meloidogyne</taxon>
    </lineage>
</organism>
<comment type="caution">
    <text evidence="2">The sequence shown here is derived from an EMBL/GenBank/DDBJ whole genome shotgun (WGS) entry which is preliminary data.</text>
</comment>
<sequence length="121" mass="14655">MTQEGVLNSDWILGGTKSNEFKKLENNFHNLQINLNEEKEKTLNLEKKNFILENKLKEMDKKIQQINSDHKNEVDEMKQNFQKLIEEKDICLKKKDEIIYLLKKDTKKDARQYESRWQLKR</sequence>
<dbReference type="Proteomes" id="UP000580250">
    <property type="component" value="Unassembled WGS sequence"/>
</dbReference>
<reference evidence="2 3" key="1">
    <citation type="submission" date="2020-08" db="EMBL/GenBank/DDBJ databases">
        <authorList>
            <person name="Koutsovoulos G."/>
            <person name="Danchin GJ E."/>
        </authorList>
    </citation>
    <scope>NUCLEOTIDE SEQUENCE [LARGE SCALE GENOMIC DNA]</scope>
</reference>
<evidence type="ECO:0000313" key="2">
    <source>
        <dbReference type="EMBL" id="CAD2201906.1"/>
    </source>
</evidence>
<dbReference type="AlphaFoldDB" id="A0A6V7XRG3"/>
<dbReference type="EMBL" id="CAJEWN010002102">
    <property type="protein sequence ID" value="CAD2201906.1"/>
    <property type="molecule type" value="Genomic_DNA"/>
</dbReference>
<gene>
    <name evidence="2" type="ORF">MENT_LOCUS55507</name>
</gene>
<feature type="coiled-coil region" evidence="1">
    <location>
        <begin position="21"/>
        <end position="94"/>
    </location>
</feature>